<sequence length="101" mass="12099">MAEDIIIYRDTWMQKVIEELDMEYYEIKKLRQQVKKEYISAAGVPKMRMEELLKRLRKLEDSLQKTKEAMEQSRQNWQSTDRKIQKKYEEALAEAAGINGI</sequence>
<gene>
    <name evidence="2" type="ORF">H8704_00215</name>
</gene>
<proteinExistence type="predicted"/>
<dbReference type="RefSeq" id="WP_249296851.1">
    <property type="nucleotide sequence ID" value="NZ_JACRSX010000001.1"/>
</dbReference>
<evidence type="ECO:0000313" key="2">
    <source>
        <dbReference type="EMBL" id="MBC8561064.1"/>
    </source>
</evidence>
<protein>
    <submittedName>
        <fullName evidence="2">Uncharacterized protein</fullName>
    </submittedName>
</protein>
<accession>A0ABR7MXE4</accession>
<comment type="caution">
    <text evidence="2">The sequence shown here is derived from an EMBL/GenBank/DDBJ whole genome shotgun (WGS) entry which is preliminary data.</text>
</comment>
<name>A0ABR7MXE4_9FIRM</name>
<evidence type="ECO:0000256" key="1">
    <source>
        <dbReference type="SAM" id="Coils"/>
    </source>
</evidence>
<organism evidence="2 3">
    <name type="scientific">Jutongia huaianensis</name>
    <dbReference type="NCBI Taxonomy" id="2763668"/>
    <lineage>
        <taxon>Bacteria</taxon>
        <taxon>Bacillati</taxon>
        <taxon>Bacillota</taxon>
        <taxon>Clostridia</taxon>
        <taxon>Lachnospirales</taxon>
        <taxon>Lachnospiraceae</taxon>
        <taxon>Jutongia</taxon>
    </lineage>
</organism>
<evidence type="ECO:0000313" key="3">
    <source>
        <dbReference type="Proteomes" id="UP000606193"/>
    </source>
</evidence>
<reference evidence="2 3" key="1">
    <citation type="submission" date="2020-08" db="EMBL/GenBank/DDBJ databases">
        <title>Genome public.</title>
        <authorList>
            <person name="Liu C."/>
            <person name="Sun Q."/>
        </authorList>
    </citation>
    <scope>NUCLEOTIDE SEQUENCE [LARGE SCALE GENOMIC DNA]</scope>
    <source>
        <strain evidence="2 3">NSJ-37</strain>
    </source>
</reference>
<dbReference type="EMBL" id="JACRSX010000001">
    <property type="protein sequence ID" value="MBC8561064.1"/>
    <property type="molecule type" value="Genomic_DNA"/>
</dbReference>
<keyword evidence="1" id="KW-0175">Coiled coil</keyword>
<keyword evidence="3" id="KW-1185">Reference proteome</keyword>
<feature type="coiled-coil region" evidence="1">
    <location>
        <begin position="17"/>
        <end position="76"/>
    </location>
</feature>
<dbReference type="Proteomes" id="UP000606193">
    <property type="component" value="Unassembled WGS sequence"/>
</dbReference>